<dbReference type="EMBL" id="UINC01002368">
    <property type="protein sequence ID" value="SUZ95939.1"/>
    <property type="molecule type" value="Genomic_DNA"/>
</dbReference>
<dbReference type="AlphaFoldDB" id="A0A381RXW2"/>
<dbReference type="InterPro" id="IPR037997">
    <property type="entry name" value="Dgk1-like"/>
</dbReference>
<dbReference type="PANTHER" id="PTHR31303">
    <property type="entry name" value="CTP-DEPENDENT DIACYLGLYCEROL KINASE 1"/>
    <property type="match status" value="1"/>
</dbReference>
<keyword evidence="1" id="KW-0472">Membrane</keyword>
<accession>A0A381RXW2</accession>
<evidence type="ECO:0000256" key="1">
    <source>
        <dbReference type="SAM" id="Phobius"/>
    </source>
</evidence>
<evidence type="ECO:0008006" key="3">
    <source>
        <dbReference type="Google" id="ProtNLM"/>
    </source>
</evidence>
<evidence type="ECO:0000313" key="2">
    <source>
        <dbReference type="EMBL" id="SUZ95939.1"/>
    </source>
</evidence>
<name>A0A381RXW2_9ZZZZ</name>
<keyword evidence="1" id="KW-0812">Transmembrane</keyword>
<keyword evidence="1" id="KW-1133">Transmembrane helix</keyword>
<proteinExistence type="predicted"/>
<organism evidence="2">
    <name type="scientific">marine metagenome</name>
    <dbReference type="NCBI Taxonomy" id="408172"/>
    <lineage>
        <taxon>unclassified sequences</taxon>
        <taxon>metagenomes</taxon>
        <taxon>ecological metagenomes</taxon>
    </lineage>
</organism>
<dbReference type="PANTHER" id="PTHR31303:SF1">
    <property type="entry name" value="CTP-DEPENDENT DIACYLGLYCEROL KINASE 1"/>
    <property type="match status" value="1"/>
</dbReference>
<dbReference type="GO" id="GO:0004143">
    <property type="term" value="F:ATP-dependent diacylglycerol kinase activity"/>
    <property type="evidence" value="ECO:0007669"/>
    <property type="project" value="InterPro"/>
</dbReference>
<reference evidence="2" key="1">
    <citation type="submission" date="2018-05" db="EMBL/GenBank/DDBJ databases">
        <authorList>
            <person name="Lanie J.A."/>
            <person name="Ng W.-L."/>
            <person name="Kazmierczak K.M."/>
            <person name="Andrzejewski T.M."/>
            <person name="Davidsen T.M."/>
            <person name="Wayne K.J."/>
            <person name="Tettelin H."/>
            <person name="Glass J.I."/>
            <person name="Rusch D."/>
            <person name="Podicherti R."/>
            <person name="Tsui H.-C.T."/>
            <person name="Winkler M.E."/>
        </authorList>
    </citation>
    <scope>NUCLEOTIDE SEQUENCE</scope>
</reference>
<sequence>MPFFIDKIGIMILSGLFIVLFVLSRNFGIFSSIHGVSRKTIGEFSMAAGVGISAAVLLPSGIIAFVYGMLILSFADTSANIIGSKWKIWEFKIMSQSKSIGGSIAFFLCSIMISYFTAHYVGLDIKLDMLLIFCLILTLIEAVHIFGLDNLSIPVISGIFWNYFTY</sequence>
<feature type="transmembrane region" description="Helical" evidence="1">
    <location>
        <begin position="104"/>
        <end position="123"/>
    </location>
</feature>
<gene>
    <name evidence="2" type="ORF">METZ01_LOCUS48793</name>
</gene>
<feature type="transmembrane region" description="Helical" evidence="1">
    <location>
        <begin position="6"/>
        <end position="28"/>
    </location>
</feature>
<feature type="transmembrane region" description="Helical" evidence="1">
    <location>
        <begin position="129"/>
        <end position="148"/>
    </location>
</feature>
<protein>
    <recommendedName>
        <fullName evidence="3">Phosphatidate cytidylyltransferase</fullName>
    </recommendedName>
</protein>